<dbReference type="EMBL" id="SWLB01000025">
    <property type="protein sequence ID" value="KAF3322273.1"/>
    <property type="molecule type" value="Genomic_DNA"/>
</dbReference>
<name>A0A833VGD1_9POAL</name>
<reference evidence="1" key="1">
    <citation type="submission" date="2020-01" db="EMBL/GenBank/DDBJ databases">
        <title>Genome sequence of Kobresia littledalei, the first chromosome-level genome in the family Cyperaceae.</title>
        <authorList>
            <person name="Qu G."/>
        </authorList>
    </citation>
    <scope>NUCLEOTIDE SEQUENCE</scope>
    <source>
        <strain evidence="1">C.B.Clarke</strain>
        <tissue evidence="1">Leaf</tissue>
    </source>
</reference>
<keyword evidence="2" id="KW-1185">Reference proteome</keyword>
<gene>
    <name evidence="1" type="ORF">FCM35_KLT13414</name>
</gene>
<dbReference type="AlphaFoldDB" id="A0A833VGD1"/>
<dbReference type="PANTHER" id="PTHR33883">
    <property type="entry name" value="WPP DOMAIN-ASSOCIATED PROTEIN"/>
    <property type="match status" value="1"/>
</dbReference>
<evidence type="ECO:0000313" key="2">
    <source>
        <dbReference type="Proteomes" id="UP000623129"/>
    </source>
</evidence>
<dbReference type="InterPro" id="IPR037490">
    <property type="entry name" value="WAP"/>
</dbReference>
<protein>
    <submittedName>
        <fullName evidence="1">Uncharacterized protein</fullName>
    </submittedName>
</protein>
<organism evidence="1 2">
    <name type="scientific">Carex littledalei</name>
    <dbReference type="NCBI Taxonomy" id="544730"/>
    <lineage>
        <taxon>Eukaryota</taxon>
        <taxon>Viridiplantae</taxon>
        <taxon>Streptophyta</taxon>
        <taxon>Embryophyta</taxon>
        <taxon>Tracheophyta</taxon>
        <taxon>Spermatophyta</taxon>
        <taxon>Magnoliopsida</taxon>
        <taxon>Liliopsida</taxon>
        <taxon>Poales</taxon>
        <taxon>Cyperaceae</taxon>
        <taxon>Cyperoideae</taxon>
        <taxon>Cariceae</taxon>
        <taxon>Carex</taxon>
        <taxon>Carex subgen. Euthyceras</taxon>
    </lineage>
</organism>
<proteinExistence type="predicted"/>
<evidence type="ECO:0000313" key="1">
    <source>
        <dbReference type="EMBL" id="KAF3322273.1"/>
    </source>
</evidence>
<accession>A0A833VGD1</accession>
<dbReference type="Proteomes" id="UP000623129">
    <property type="component" value="Unassembled WGS sequence"/>
</dbReference>
<dbReference type="PANTHER" id="PTHR33883:SF7">
    <property type="entry name" value="OS04G0521600 PROTEIN"/>
    <property type="match status" value="1"/>
</dbReference>
<dbReference type="OrthoDB" id="1868826at2759"/>
<comment type="caution">
    <text evidence="1">The sequence shown here is derived from an EMBL/GenBank/DDBJ whole genome shotgun (WGS) entry which is preliminary data.</text>
</comment>
<sequence length="498" mass="57177">MDALFEDLVDRLRTSGRLADSTLLEIVHSAMLDAHKKTVSEEKRGLVRLHHNARFHELSIMELECCLKVVRKEAENNFSDQRYEFEQALASISEQQALMQKKLEELEIIIAEKDRDLTRIKENELKLAFDVISNEVDKAAKENVKNNSTNQSTVPNVDRESNGMFDELKSSIEQKVSKIEVKLKNERHILTDKFNKLKQDGVTDLENDGAKQFHGLYNIAHLLIGFEEMISDVSMLEENIKFSFKMIERSTNLFKTKLEESKLEMDMEREMLNLLMKSYIQEAQCNNCKLDSIGVITAAKTTKLQSTKETLEEAAALREEIDKVVVSSMINEWNNKKNIVDIKHSLEEEIDNVLFGEIMKDLTKFCSSSSTLALSKERDHKAAISLMINDCNANKEAIRIEYSLREDIDRFVISETMKDFLKCSSSTSAACHNNENSDDEVQKETIDKEVLRDTNMAFTKLSERFSDVETMISSRTDANNKRLVDYGFTQCNCFYNQG</sequence>